<feature type="region of interest" description="Disordered" evidence="1">
    <location>
        <begin position="99"/>
        <end position="148"/>
    </location>
</feature>
<organism evidence="2 3">
    <name type="scientific">Pogonophryne albipinna</name>
    <dbReference type="NCBI Taxonomy" id="1090488"/>
    <lineage>
        <taxon>Eukaryota</taxon>
        <taxon>Metazoa</taxon>
        <taxon>Chordata</taxon>
        <taxon>Craniata</taxon>
        <taxon>Vertebrata</taxon>
        <taxon>Euteleostomi</taxon>
        <taxon>Actinopterygii</taxon>
        <taxon>Neopterygii</taxon>
        <taxon>Teleostei</taxon>
        <taxon>Neoteleostei</taxon>
        <taxon>Acanthomorphata</taxon>
        <taxon>Eupercaria</taxon>
        <taxon>Perciformes</taxon>
        <taxon>Notothenioidei</taxon>
        <taxon>Pogonophryne</taxon>
    </lineage>
</organism>
<dbReference type="Proteomes" id="UP001219934">
    <property type="component" value="Unassembled WGS sequence"/>
</dbReference>
<dbReference type="InterPro" id="IPR053328">
    <property type="entry name" value="Uro-adherence_factor_A"/>
</dbReference>
<dbReference type="EMBL" id="JAPTMU010000113">
    <property type="protein sequence ID" value="KAJ4921584.1"/>
    <property type="molecule type" value="Genomic_DNA"/>
</dbReference>
<sequence length="500" mass="51584">MACWEQPVAEERFPRGLYQNPCKHCNSVFTEEPKAAAVCHRRGPSQLKERADRVNLSPMLMRSREHSRGLNTNRKMRKSNNKDGELEIRVVKITLSLSAVDKSRRQQNPTGDPHLSDLSSPPSCNHGPRHHRRDPGAPSPSPRWGHVARCPHTPGKSWLLPVLCVRLLLTGDEDKQLVLRSCMRPASFFVHGGKDVPQPHRQKRLRTQDQIPCLYLSLPPRLTEFTDTEFTLILTPALSSGLTPAVSSGLTPHVSSGLTPAAVSSGLTPATVSSGLTPAVSSGLTPPVTSDLTPATVSSGLTPATVSSGLTPPVTSDLTPAVSSGLTPAVSSGLTPAVSSGLTPAVSSGLTPALSSGLTPALSSGLTPALSSGLTPALSSGLTPALSSGLTPALSSGLTAAVSSGLTPALSSGLTPALSSGLTAAVSSGLTPALSSGLTPALSSGLTPALSSGLTPALSSGLTPPARSTMKNIECDKQLVLRSCMRPASIFVHGGKDVPQ</sequence>
<evidence type="ECO:0000313" key="2">
    <source>
        <dbReference type="EMBL" id="KAJ4921584.1"/>
    </source>
</evidence>
<gene>
    <name evidence="2" type="ORF">JOQ06_026268</name>
</gene>
<feature type="region of interest" description="Disordered" evidence="1">
    <location>
        <begin position="274"/>
        <end position="358"/>
    </location>
</feature>
<proteinExistence type="predicted"/>
<comment type="caution">
    <text evidence="2">The sequence shown here is derived from an EMBL/GenBank/DDBJ whole genome shotgun (WGS) entry which is preliminary data.</text>
</comment>
<feature type="compositionally biased region" description="Low complexity" evidence="1">
    <location>
        <begin position="112"/>
        <end position="123"/>
    </location>
</feature>
<keyword evidence="3" id="KW-1185">Reference proteome</keyword>
<dbReference type="AlphaFoldDB" id="A0AAD6F4P9"/>
<evidence type="ECO:0000313" key="3">
    <source>
        <dbReference type="Proteomes" id="UP001219934"/>
    </source>
</evidence>
<evidence type="ECO:0000256" key="1">
    <source>
        <dbReference type="SAM" id="MobiDB-lite"/>
    </source>
</evidence>
<feature type="non-terminal residue" evidence="2">
    <location>
        <position position="500"/>
    </location>
</feature>
<reference evidence="2" key="1">
    <citation type="submission" date="2022-11" db="EMBL/GenBank/DDBJ databases">
        <title>Chromosome-level genome of Pogonophryne albipinna.</title>
        <authorList>
            <person name="Jo E."/>
        </authorList>
    </citation>
    <scope>NUCLEOTIDE SEQUENCE</scope>
    <source>
        <strain evidence="2">SGF0006</strain>
        <tissue evidence="2">Muscle</tissue>
    </source>
</reference>
<protein>
    <submittedName>
        <fullName evidence="2">Uncharacterized protein</fullName>
    </submittedName>
</protein>
<dbReference type="PANTHER" id="PTHR34592">
    <property type="entry name" value="EXPRESSED PROTEIN"/>
    <property type="match status" value="1"/>
</dbReference>
<name>A0AAD6F4P9_9TELE</name>
<dbReference type="PANTHER" id="PTHR34592:SF2">
    <property type="entry name" value="SPT5 C-TERMINAL DOMAIN-CONTAINING PROTEIN"/>
    <property type="match status" value="1"/>
</dbReference>
<accession>A0AAD6F4P9</accession>
<feature type="region of interest" description="Disordered" evidence="1">
    <location>
        <begin position="61"/>
        <end position="83"/>
    </location>
</feature>